<evidence type="ECO:0000256" key="6">
    <source>
        <dbReference type="SAM" id="Phobius"/>
    </source>
</evidence>
<dbReference type="PRINTS" id="PR00237">
    <property type="entry name" value="GPCRRHODOPSN"/>
</dbReference>
<evidence type="ECO:0000256" key="5">
    <source>
        <dbReference type="ARBA" id="ARBA00023136"/>
    </source>
</evidence>
<dbReference type="KEGG" id="cvn:111123545"/>
<feature type="transmembrane region" description="Helical" evidence="6">
    <location>
        <begin position="55"/>
        <end position="76"/>
    </location>
</feature>
<dbReference type="CDD" id="cd00637">
    <property type="entry name" value="7tm_classA_rhodopsin-like"/>
    <property type="match status" value="1"/>
</dbReference>
<evidence type="ECO:0000256" key="3">
    <source>
        <dbReference type="ARBA" id="ARBA00022692"/>
    </source>
</evidence>
<evidence type="ECO:0000259" key="7">
    <source>
        <dbReference type="PROSITE" id="PS50262"/>
    </source>
</evidence>
<feature type="transmembrane region" description="Helical" evidence="6">
    <location>
        <begin position="23"/>
        <end position="43"/>
    </location>
</feature>
<accession>A0A8B8D2B3</accession>
<evidence type="ECO:0000256" key="1">
    <source>
        <dbReference type="ARBA" id="ARBA00004651"/>
    </source>
</evidence>
<evidence type="ECO:0000256" key="4">
    <source>
        <dbReference type="ARBA" id="ARBA00022989"/>
    </source>
</evidence>
<organism evidence="8 9">
    <name type="scientific">Crassostrea virginica</name>
    <name type="common">Eastern oyster</name>
    <dbReference type="NCBI Taxonomy" id="6565"/>
    <lineage>
        <taxon>Eukaryota</taxon>
        <taxon>Metazoa</taxon>
        <taxon>Spiralia</taxon>
        <taxon>Lophotrochozoa</taxon>
        <taxon>Mollusca</taxon>
        <taxon>Bivalvia</taxon>
        <taxon>Autobranchia</taxon>
        <taxon>Pteriomorphia</taxon>
        <taxon>Ostreida</taxon>
        <taxon>Ostreoidea</taxon>
        <taxon>Ostreidae</taxon>
        <taxon>Crassostrea</taxon>
    </lineage>
</organism>
<keyword evidence="3 6" id="KW-0812">Transmembrane</keyword>
<dbReference type="PANTHER" id="PTHR22750">
    <property type="entry name" value="G-PROTEIN COUPLED RECEPTOR"/>
    <property type="match status" value="1"/>
</dbReference>
<dbReference type="Gene3D" id="1.20.1070.10">
    <property type="entry name" value="Rhodopsin 7-helix transmembrane proteins"/>
    <property type="match status" value="1"/>
</dbReference>
<dbReference type="InterPro" id="IPR000276">
    <property type="entry name" value="GPCR_Rhodpsn"/>
</dbReference>
<dbReference type="GO" id="GO:0004930">
    <property type="term" value="F:G protein-coupled receptor activity"/>
    <property type="evidence" value="ECO:0007669"/>
    <property type="project" value="InterPro"/>
</dbReference>
<feature type="domain" description="G-protein coupled receptors family 1 profile" evidence="7">
    <location>
        <begin position="34"/>
        <end position="275"/>
    </location>
</feature>
<dbReference type="GO" id="GO:0005886">
    <property type="term" value="C:plasma membrane"/>
    <property type="evidence" value="ECO:0007669"/>
    <property type="project" value="UniProtKB-SubCell"/>
</dbReference>
<gene>
    <name evidence="9" type="primary">LOC111123545</name>
</gene>
<evidence type="ECO:0000256" key="2">
    <source>
        <dbReference type="ARBA" id="ARBA00022475"/>
    </source>
</evidence>
<feature type="transmembrane region" description="Helical" evidence="6">
    <location>
        <begin position="126"/>
        <end position="147"/>
    </location>
</feature>
<keyword evidence="8" id="KW-1185">Reference proteome</keyword>
<dbReference type="OrthoDB" id="6106438at2759"/>
<keyword evidence="5 6" id="KW-0472">Membrane</keyword>
<comment type="subcellular location">
    <subcellularLocation>
        <location evidence="1">Cell membrane</location>
        <topology evidence="1">Multi-pass membrane protein</topology>
    </subcellularLocation>
</comment>
<protein>
    <submittedName>
        <fullName evidence="9">5-hydroxytryptamine receptor 4-like</fullName>
    </submittedName>
</protein>
<dbReference type="Proteomes" id="UP000694844">
    <property type="component" value="Chromosome 3"/>
</dbReference>
<dbReference type="InterPro" id="IPR017452">
    <property type="entry name" value="GPCR_Rhodpsn_7TM"/>
</dbReference>
<dbReference type="GeneID" id="111123545"/>
<reference evidence="9" key="1">
    <citation type="submission" date="2025-08" db="UniProtKB">
        <authorList>
            <consortium name="RefSeq"/>
        </authorList>
    </citation>
    <scope>IDENTIFICATION</scope>
    <source>
        <tissue evidence="9">Whole sample</tissue>
    </source>
</reference>
<dbReference type="RefSeq" id="XP_022321644.1">
    <property type="nucleotide sequence ID" value="XM_022465936.1"/>
</dbReference>
<name>A0A8B8D2B3_CRAVI</name>
<feature type="transmembrane region" description="Helical" evidence="6">
    <location>
        <begin position="224"/>
        <end position="246"/>
    </location>
</feature>
<evidence type="ECO:0000313" key="8">
    <source>
        <dbReference type="Proteomes" id="UP000694844"/>
    </source>
</evidence>
<keyword evidence="4 6" id="KW-1133">Transmembrane helix</keyword>
<keyword evidence="2" id="KW-1003">Cell membrane</keyword>
<feature type="transmembrane region" description="Helical" evidence="6">
    <location>
        <begin position="258"/>
        <end position="277"/>
    </location>
</feature>
<proteinExistence type="predicted"/>
<dbReference type="SUPFAM" id="SSF81321">
    <property type="entry name" value="Family A G protein-coupled receptor-like"/>
    <property type="match status" value="1"/>
</dbReference>
<evidence type="ECO:0000313" key="9">
    <source>
        <dbReference type="RefSeq" id="XP_022321644.1"/>
    </source>
</evidence>
<dbReference type="PROSITE" id="PS50262">
    <property type="entry name" value="G_PROTEIN_RECEP_F1_2"/>
    <property type="match status" value="1"/>
</dbReference>
<dbReference type="Pfam" id="PF00001">
    <property type="entry name" value="7tm_1"/>
    <property type="match status" value="1"/>
</dbReference>
<feature type="transmembrane region" description="Helical" evidence="6">
    <location>
        <begin position="167"/>
        <end position="191"/>
    </location>
</feature>
<sequence>MNFTLKMNTENMSTVRPLVGDETMIPVGFIITLENLFSFLVLYRCTRVNYQIRVLSMNLCVSDLLAGISLCFPIEAYYFGENCGFKKYFYTFFVTISLLTVTMMDMDRCLALHFGIRYYNYISPRLLIFICTSFWIVSFLNAYMMYFDPASQFGIHCEPAYHAPKNIITISASAFLLVSILSNLVMFTYLVHTIRKGFRQIKDINFPAQTTGRCTEQAIVIKKLLVITGCFLFCATPYIITTFPVLDYNTPFGKKVHIVTAVIIVANSAINPFLYVWRFREARYQIKRLLCFWNRSYTEVIQIKHNKEIATYLISRSVSLRMPNS</sequence>
<dbReference type="AlphaFoldDB" id="A0A8B8D2B3"/>
<feature type="transmembrane region" description="Helical" evidence="6">
    <location>
        <begin position="88"/>
        <end position="106"/>
    </location>
</feature>